<sequence length="82" mass="8987">MSQIRPLFNRSVVVAVQVRLSALMVAPQLIEDNGDRWFVETVLATVLHDCWLPATVDAAPAVTLKALNAKTVVNLVVTTTMR</sequence>
<gene>
    <name evidence="1" type="ORF">HDF14_003614</name>
</gene>
<reference evidence="1 2" key="1">
    <citation type="submission" date="2020-08" db="EMBL/GenBank/DDBJ databases">
        <title>Genomic Encyclopedia of Type Strains, Phase IV (KMG-V): Genome sequencing to study the core and pangenomes of soil and plant-associated prokaryotes.</title>
        <authorList>
            <person name="Whitman W."/>
        </authorList>
    </citation>
    <scope>NUCLEOTIDE SEQUENCE [LARGE SCALE GENOMIC DNA]</scope>
    <source>
        <strain evidence="1 2">X5P2</strain>
    </source>
</reference>
<dbReference type="Proteomes" id="UP000535182">
    <property type="component" value="Unassembled WGS sequence"/>
</dbReference>
<name>A0A9X0QGU5_9BACT</name>
<proteinExistence type="predicted"/>
<dbReference type="AlphaFoldDB" id="A0A9X0QGU5"/>
<dbReference type="RefSeq" id="WP_260698344.1">
    <property type="nucleotide sequence ID" value="NZ_JACHEB010000008.1"/>
</dbReference>
<keyword evidence="2" id="KW-1185">Reference proteome</keyword>
<evidence type="ECO:0000313" key="1">
    <source>
        <dbReference type="EMBL" id="MBB5329985.1"/>
    </source>
</evidence>
<organism evidence="1 2">
    <name type="scientific">Tunturiibacter gelidiferens</name>
    <dbReference type="NCBI Taxonomy" id="3069689"/>
    <lineage>
        <taxon>Bacteria</taxon>
        <taxon>Pseudomonadati</taxon>
        <taxon>Acidobacteriota</taxon>
        <taxon>Terriglobia</taxon>
        <taxon>Terriglobales</taxon>
        <taxon>Acidobacteriaceae</taxon>
        <taxon>Tunturiibacter</taxon>
    </lineage>
</organism>
<comment type="caution">
    <text evidence="1">The sequence shown here is derived from an EMBL/GenBank/DDBJ whole genome shotgun (WGS) entry which is preliminary data.</text>
</comment>
<protein>
    <submittedName>
        <fullName evidence="1">Uncharacterized protein</fullName>
    </submittedName>
</protein>
<dbReference type="EMBL" id="JACHEB010000008">
    <property type="protein sequence ID" value="MBB5329985.1"/>
    <property type="molecule type" value="Genomic_DNA"/>
</dbReference>
<accession>A0A9X0QGU5</accession>
<evidence type="ECO:0000313" key="2">
    <source>
        <dbReference type="Proteomes" id="UP000535182"/>
    </source>
</evidence>